<feature type="binding site" evidence="2">
    <location>
        <position position="363"/>
    </location>
    <ligand>
        <name>Fe cation</name>
        <dbReference type="ChEBI" id="CHEBI:24875"/>
    </ligand>
</feature>
<accession>A0A2W5DF47</accession>
<name>A0A2W5DF47_9BURK</name>
<dbReference type="GO" id="GO:0008653">
    <property type="term" value="P:lipopolysaccharide metabolic process"/>
    <property type="evidence" value="ECO:0007669"/>
    <property type="project" value="InterPro"/>
</dbReference>
<evidence type="ECO:0000259" key="4">
    <source>
        <dbReference type="Pfam" id="PF18073"/>
    </source>
</evidence>
<evidence type="ECO:0000256" key="3">
    <source>
        <dbReference type="PROSITE-ProRule" id="PRU00339"/>
    </source>
</evidence>
<keyword evidence="2" id="KW-1133">Transmembrane helix</keyword>
<dbReference type="InterPro" id="IPR041166">
    <property type="entry name" value="Rubredoxin_2"/>
</dbReference>
<keyword evidence="2" id="KW-0812">Transmembrane</keyword>
<keyword evidence="1 2" id="KW-0479">Metal-binding</keyword>
<dbReference type="InterPro" id="IPR019734">
    <property type="entry name" value="TPR_rpt"/>
</dbReference>
<dbReference type="EMBL" id="QFOD01000018">
    <property type="protein sequence ID" value="PZP29338.1"/>
    <property type="molecule type" value="Genomic_DNA"/>
</dbReference>
<comment type="similarity">
    <text evidence="2">Belongs to the LapB family.</text>
</comment>
<feature type="binding site" evidence="2">
    <location>
        <position position="349"/>
    </location>
    <ligand>
        <name>Fe cation</name>
        <dbReference type="ChEBI" id="CHEBI:24875"/>
    </ligand>
</feature>
<dbReference type="SUPFAM" id="SSF48452">
    <property type="entry name" value="TPR-like"/>
    <property type="match status" value="1"/>
</dbReference>
<dbReference type="PROSITE" id="PS50005">
    <property type="entry name" value="TPR"/>
    <property type="match status" value="1"/>
</dbReference>
<evidence type="ECO:0000313" key="5">
    <source>
        <dbReference type="EMBL" id="PZP29338.1"/>
    </source>
</evidence>
<evidence type="ECO:0000256" key="2">
    <source>
        <dbReference type="HAMAP-Rule" id="MF_00994"/>
    </source>
</evidence>
<dbReference type="AlphaFoldDB" id="A0A2W5DF47"/>
<dbReference type="Proteomes" id="UP000249633">
    <property type="component" value="Unassembled WGS sequence"/>
</dbReference>
<feature type="binding site" evidence="2">
    <location>
        <position position="366"/>
    </location>
    <ligand>
        <name>Fe cation</name>
        <dbReference type="ChEBI" id="CHEBI:24875"/>
    </ligand>
</feature>
<reference evidence="5 6" key="1">
    <citation type="submission" date="2017-08" db="EMBL/GenBank/DDBJ databases">
        <title>Infants hospitalized years apart are colonized by the same room-sourced microbial strains.</title>
        <authorList>
            <person name="Brooks B."/>
            <person name="Olm M.R."/>
            <person name="Firek B.A."/>
            <person name="Baker R."/>
            <person name="Thomas B.C."/>
            <person name="Morowitz M.J."/>
            <person name="Banfield J.F."/>
        </authorList>
    </citation>
    <scope>NUCLEOTIDE SEQUENCE [LARGE SCALE GENOMIC DNA]</scope>
    <source>
        <strain evidence="5">S2_012_000_R2_81</strain>
    </source>
</reference>
<keyword evidence="2" id="KW-0472">Membrane</keyword>
<keyword evidence="2" id="KW-0408">Iron</keyword>
<proteinExistence type="inferred from homology"/>
<protein>
    <recommendedName>
        <fullName evidence="2">Lipopolysaccharide assembly protein B</fullName>
    </recommendedName>
</protein>
<sequence length="381" mass="42358">MEFDPRWLLFVLPVVFVLGWLASKLDSRQWKLEQRESPKAYFKGLNLLLNEQQDKAIDAFIEAVQNDPDTSELHFALGSLFRRRGETERAVRVHEHLLRRGDLSKADRDRAQHELAQDFFKAGLLDRAEEAYAALRGSAFEREARLALLSLYERSRDWAKAAQVAAELEAAGTGSFSSRIAHYLCEQALVAQSQGHADLAHDLLVQAQRRSPESARAFVLEGQMAAKAGQPQQAVDAFTRLLAANPAAFGLVAADYAAAAQAIGQTELAATVLQEQYDRSHGMPLLRALGSLRPDDHRRRLAAHLRDQPLLSTAADLLKLDAGQLPAEDAQAVLRAVDKAAKPLQRYRCAACGFESAYYFWQCPGCLNWDSYPPQPIEELA</sequence>
<dbReference type="HAMAP" id="MF_00994">
    <property type="entry name" value="LPS_assembly_LapB"/>
    <property type="match status" value="1"/>
</dbReference>
<evidence type="ECO:0000313" key="6">
    <source>
        <dbReference type="Proteomes" id="UP000249633"/>
    </source>
</evidence>
<gene>
    <name evidence="2" type="primary">lapB</name>
    <name evidence="5" type="ORF">DI603_16835</name>
</gene>
<dbReference type="Pfam" id="PF18073">
    <property type="entry name" value="Zn_ribbon_LapB"/>
    <property type="match status" value="1"/>
</dbReference>
<dbReference type="GO" id="GO:0009898">
    <property type="term" value="C:cytoplasmic side of plasma membrane"/>
    <property type="evidence" value="ECO:0007669"/>
    <property type="project" value="UniProtKB-UniRule"/>
</dbReference>
<keyword evidence="2" id="KW-0997">Cell inner membrane</keyword>
<keyword evidence="2 3" id="KW-0802">TPR repeat</keyword>
<keyword evidence="2" id="KW-1003">Cell membrane</keyword>
<comment type="function">
    <text evidence="2">Modulates cellular lipopolysaccharide (LPS) levels by regulating LpxC, which is involved in lipid A biosynthesis. May act by modulating the proteolytic activity of FtsH towards LpxC. May also coordinate assembly of proteins involved in LPS synthesis at the plasma membrane.</text>
</comment>
<dbReference type="Pfam" id="PF13176">
    <property type="entry name" value="TPR_7"/>
    <property type="match status" value="1"/>
</dbReference>
<dbReference type="GO" id="GO:0046890">
    <property type="term" value="P:regulation of lipid biosynthetic process"/>
    <property type="evidence" value="ECO:0007669"/>
    <property type="project" value="UniProtKB-UniRule"/>
</dbReference>
<dbReference type="NCBIfam" id="NF008755">
    <property type="entry name" value="PRK11788.1-3"/>
    <property type="match status" value="1"/>
</dbReference>
<comment type="subcellular location">
    <subcellularLocation>
        <location evidence="2">Cell inner membrane</location>
        <topology evidence="2">Single-pass membrane protein</topology>
        <orientation evidence="2">Cytoplasmic side</orientation>
    </subcellularLocation>
</comment>
<evidence type="ECO:0000256" key="1">
    <source>
        <dbReference type="ARBA" id="ARBA00022723"/>
    </source>
</evidence>
<dbReference type="GO" id="GO:0005506">
    <property type="term" value="F:iron ion binding"/>
    <property type="evidence" value="ECO:0007669"/>
    <property type="project" value="UniProtKB-UniRule"/>
</dbReference>
<keyword evidence="2" id="KW-0677">Repeat</keyword>
<dbReference type="Gene3D" id="1.25.40.10">
    <property type="entry name" value="Tetratricopeptide repeat domain"/>
    <property type="match status" value="2"/>
</dbReference>
<dbReference type="SMART" id="SM00028">
    <property type="entry name" value="TPR"/>
    <property type="match status" value="4"/>
</dbReference>
<feature type="topological domain" description="Cytoplasmic" evidence="2">
    <location>
        <begin position="24"/>
        <end position="381"/>
    </location>
</feature>
<dbReference type="Pfam" id="PF13432">
    <property type="entry name" value="TPR_16"/>
    <property type="match status" value="2"/>
</dbReference>
<comment type="caution">
    <text evidence="5">The sequence shown here is derived from an EMBL/GenBank/DDBJ whole genome shotgun (WGS) entry which is preliminary data.</text>
</comment>
<dbReference type="InterPro" id="IPR011990">
    <property type="entry name" value="TPR-like_helical_dom_sf"/>
</dbReference>
<organism evidence="5 6">
    <name type="scientific">Roseateles depolymerans</name>
    <dbReference type="NCBI Taxonomy" id="76731"/>
    <lineage>
        <taxon>Bacteria</taxon>
        <taxon>Pseudomonadati</taxon>
        <taxon>Pseudomonadota</taxon>
        <taxon>Betaproteobacteria</taxon>
        <taxon>Burkholderiales</taxon>
        <taxon>Sphaerotilaceae</taxon>
        <taxon>Roseateles</taxon>
    </lineage>
</organism>
<feature type="repeat" description="TPR" evidence="3">
    <location>
        <begin position="215"/>
        <end position="248"/>
    </location>
</feature>
<feature type="binding site" evidence="2">
    <location>
        <position position="352"/>
    </location>
    <ligand>
        <name>Fe cation</name>
        <dbReference type="ChEBI" id="CHEBI:24875"/>
    </ligand>
</feature>
<feature type="domain" description="LapB rubredoxin metal binding" evidence="4">
    <location>
        <begin position="347"/>
        <end position="371"/>
    </location>
</feature>
<dbReference type="InterPro" id="IPR030865">
    <property type="entry name" value="LapB"/>
</dbReference>